<proteinExistence type="predicted"/>
<evidence type="ECO:0000313" key="2">
    <source>
        <dbReference type="EMBL" id="KAG2385962.1"/>
    </source>
</evidence>
<dbReference type="RefSeq" id="XP_044549955.1">
    <property type="nucleotide sequence ID" value="XM_044692604.1"/>
</dbReference>
<dbReference type="EMBL" id="PYSW02000017">
    <property type="protein sequence ID" value="KAG2385962.1"/>
    <property type="molecule type" value="Genomic_DNA"/>
</dbReference>
<feature type="transmembrane region" description="Helical" evidence="1">
    <location>
        <begin position="155"/>
        <end position="173"/>
    </location>
</feature>
<keyword evidence="1" id="KW-0812">Transmembrane</keyword>
<dbReference type="AlphaFoldDB" id="A0AA88KQ18"/>
<keyword evidence="1" id="KW-0472">Membrane</keyword>
<keyword evidence="3" id="KW-1185">Reference proteome</keyword>
<evidence type="ECO:0000256" key="1">
    <source>
        <dbReference type="SAM" id="Phobius"/>
    </source>
</evidence>
<sequence>MLKNVITRTSHSNNNKTQLLDEMLALPPKQASSGLSITNQQPPEINNINKLPEQPTIQYRLEFDELSERKEKRLKDILRNDEYQFNYPLYNFDQKNYRRIPYLDPRFVAFKQHVEEGFAMKLAKHRQIADNHKIPLILSSLISSTLLWKKPKEKITNYMLFITGTLGFSYLYFHNLAYGDMINRVNIEAHRILHHEQKTFGMSDQQLKVAAERIDKQIDKEMKEREGLVENDENDSE</sequence>
<comment type="caution">
    <text evidence="2">The sequence shown here is derived from an EMBL/GenBank/DDBJ whole genome shotgun (WGS) entry which is preliminary data.</text>
</comment>
<keyword evidence="1" id="KW-1133">Transmembrane helix</keyword>
<protein>
    <submittedName>
        <fullName evidence="2">Uncharacterized protein</fullName>
    </submittedName>
</protein>
<accession>A0AA88KQ18</accession>
<name>A0AA88KQ18_NAELO</name>
<dbReference type="GeneID" id="68095566"/>
<organism evidence="2 3">
    <name type="scientific">Naegleria lovaniensis</name>
    <name type="common">Amoeba</name>
    <dbReference type="NCBI Taxonomy" id="51637"/>
    <lineage>
        <taxon>Eukaryota</taxon>
        <taxon>Discoba</taxon>
        <taxon>Heterolobosea</taxon>
        <taxon>Tetramitia</taxon>
        <taxon>Eutetramitia</taxon>
        <taxon>Vahlkampfiidae</taxon>
        <taxon>Naegleria</taxon>
    </lineage>
</organism>
<reference evidence="2 3" key="1">
    <citation type="journal article" date="2018" name="BMC Genomics">
        <title>The genome of Naegleria lovaniensis, the basis for a comparative approach to unravel pathogenicity factors of the human pathogenic amoeba N. fowleri.</title>
        <authorList>
            <person name="Liechti N."/>
            <person name="Schurch N."/>
            <person name="Bruggmann R."/>
            <person name="Wittwer M."/>
        </authorList>
    </citation>
    <scope>NUCLEOTIDE SEQUENCE [LARGE SCALE GENOMIC DNA]</scope>
    <source>
        <strain evidence="2 3">ATCC 30569</strain>
    </source>
</reference>
<evidence type="ECO:0000313" key="3">
    <source>
        <dbReference type="Proteomes" id="UP000816034"/>
    </source>
</evidence>
<gene>
    <name evidence="2" type="ORF">C9374_003111</name>
</gene>
<dbReference type="Proteomes" id="UP000816034">
    <property type="component" value="Unassembled WGS sequence"/>
</dbReference>